<keyword evidence="2" id="KW-0378">Hydrolase</keyword>
<feature type="signal peptide" evidence="3">
    <location>
        <begin position="1"/>
        <end position="24"/>
    </location>
</feature>
<dbReference type="PROSITE" id="PS50240">
    <property type="entry name" value="TRYPSIN_DOM"/>
    <property type="match status" value="1"/>
</dbReference>
<dbReference type="Gene3D" id="2.40.10.10">
    <property type="entry name" value="Trypsin-like serine proteases"/>
    <property type="match status" value="1"/>
</dbReference>
<dbReference type="PROSITE" id="PS00134">
    <property type="entry name" value="TRYPSIN_HIS"/>
    <property type="match status" value="1"/>
</dbReference>
<dbReference type="PANTHER" id="PTHR24260:SF136">
    <property type="entry name" value="GH08193P-RELATED"/>
    <property type="match status" value="1"/>
</dbReference>
<evidence type="ECO:0000313" key="6">
    <source>
        <dbReference type="Proteomes" id="UP000541969"/>
    </source>
</evidence>
<dbReference type="SMART" id="SM00020">
    <property type="entry name" value="Tryp_SPc"/>
    <property type="match status" value="1"/>
</dbReference>
<dbReference type="InterPro" id="IPR009003">
    <property type="entry name" value="Peptidase_S1_PA"/>
</dbReference>
<evidence type="ECO:0000256" key="1">
    <source>
        <dbReference type="ARBA" id="ARBA00023157"/>
    </source>
</evidence>
<keyword evidence="2" id="KW-0720">Serine protease</keyword>
<dbReference type="PANTHER" id="PTHR24260">
    <property type="match status" value="1"/>
</dbReference>
<keyword evidence="1" id="KW-1015">Disulfide bond</keyword>
<dbReference type="Proteomes" id="UP000541969">
    <property type="component" value="Unassembled WGS sequence"/>
</dbReference>
<dbReference type="SUPFAM" id="SSF50494">
    <property type="entry name" value="Trypsin-like serine proteases"/>
    <property type="match status" value="1"/>
</dbReference>
<dbReference type="EMBL" id="JACBZT010000001">
    <property type="protein sequence ID" value="NYJ05794.1"/>
    <property type="molecule type" value="Genomic_DNA"/>
</dbReference>
<evidence type="ECO:0000259" key="4">
    <source>
        <dbReference type="PROSITE" id="PS50240"/>
    </source>
</evidence>
<dbReference type="InterPro" id="IPR001254">
    <property type="entry name" value="Trypsin_dom"/>
</dbReference>
<dbReference type="PROSITE" id="PS00135">
    <property type="entry name" value="TRYPSIN_SER"/>
    <property type="match status" value="1"/>
</dbReference>
<dbReference type="GO" id="GO:0006508">
    <property type="term" value="P:proteolysis"/>
    <property type="evidence" value="ECO:0007669"/>
    <property type="project" value="UniProtKB-KW"/>
</dbReference>
<dbReference type="InterPro" id="IPR001314">
    <property type="entry name" value="Peptidase_S1A"/>
</dbReference>
<sequence length="305" mass="32165">MRIRILTVLAAVVTLLGITTNAQAIKGGVADAGQHPYVGQLLFYQPDEVDPRFTDPGGWFNCTGTLVNPTTVVTAGHCTFGTGLNGRPAPANTAGNDVWISFAEVPNYSILPPSSGFVPGNNAGRYTAWSRALNNSSEWVRATAHPHPQYDDAQFFTHDLGVLTLSRPVTMPQYGQVAAQNQLDRLYAANKQQLYTAVGYGLEGSGPKKSFGGDTRRRADLRLVDLNGVGGNGKGVSAKFSNNANTGGTCFGDSGGPIFVAGSRTLVAVNSYATNSSCAGTTGAYRIDQPDDLRFLATFGVRPAA</sequence>
<evidence type="ECO:0000256" key="3">
    <source>
        <dbReference type="SAM" id="SignalP"/>
    </source>
</evidence>
<dbReference type="Pfam" id="PF00089">
    <property type="entry name" value="Trypsin"/>
    <property type="match status" value="1"/>
</dbReference>
<comment type="caution">
    <text evidence="5">The sequence shown here is derived from an EMBL/GenBank/DDBJ whole genome shotgun (WGS) entry which is preliminary data.</text>
</comment>
<gene>
    <name evidence="5" type="ORF">GGQ55_002072</name>
</gene>
<proteinExistence type="predicted"/>
<feature type="chain" id="PRO_5032835939" evidence="3">
    <location>
        <begin position="25"/>
        <end position="305"/>
    </location>
</feature>
<dbReference type="AlphaFoldDB" id="A0A853CDD6"/>
<name>A0A853CDD6_9ACTN</name>
<dbReference type="InterPro" id="IPR018114">
    <property type="entry name" value="TRYPSIN_HIS"/>
</dbReference>
<dbReference type="PRINTS" id="PR00722">
    <property type="entry name" value="CHYMOTRYPSIN"/>
</dbReference>
<feature type="domain" description="Peptidase S1" evidence="4">
    <location>
        <begin position="25"/>
        <end position="279"/>
    </location>
</feature>
<keyword evidence="2 5" id="KW-0645">Protease</keyword>
<dbReference type="GO" id="GO:0004252">
    <property type="term" value="F:serine-type endopeptidase activity"/>
    <property type="evidence" value="ECO:0007669"/>
    <property type="project" value="InterPro"/>
</dbReference>
<dbReference type="InterPro" id="IPR051333">
    <property type="entry name" value="CLIP_Serine_Protease"/>
</dbReference>
<keyword evidence="3" id="KW-0732">Signal</keyword>
<accession>A0A853CDD6</accession>
<dbReference type="RefSeq" id="WP_179716432.1">
    <property type="nucleotide sequence ID" value="NZ_JACBZT010000001.1"/>
</dbReference>
<dbReference type="InterPro" id="IPR033116">
    <property type="entry name" value="TRYPSIN_SER"/>
</dbReference>
<protein>
    <submittedName>
        <fullName evidence="5">Secreted trypsin-like serine protease</fullName>
    </submittedName>
</protein>
<keyword evidence="6" id="KW-1185">Reference proteome</keyword>
<dbReference type="InterPro" id="IPR043504">
    <property type="entry name" value="Peptidase_S1_PA_chymotrypsin"/>
</dbReference>
<evidence type="ECO:0000313" key="5">
    <source>
        <dbReference type="EMBL" id="NYJ05794.1"/>
    </source>
</evidence>
<organism evidence="5 6">
    <name type="scientific">Petropleomorpha daqingensis</name>
    <dbReference type="NCBI Taxonomy" id="2026353"/>
    <lineage>
        <taxon>Bacteria</taxon>
        <taxon>Bacillati</taxon>
        <taxon>Actinomycetota</taxon>
        <taxon>Actinomycetes</taxon>
        <taxon>Geodermatophilales</taxon>
        <taxon>Geodermatophilaceae</taxon>
        <taxon>Petropleomorpha</taxon>
    </lineage>
</organism>
<evidence type="ECO:0000256" key="2">
    <source>
        <dbReference type="RuleBase" id="RU363034"/>
    </source>
</evidence>
<reference evidence="5 6" key="1">
    <citation type="submission" date="2020-07" db="EMBL/GenBank/DDBJ databases">
        <title>Sequencing the genomes of 1000 actinobacteria strains.</title>
        <authorList>
            <person name="Klenk H.-P."/>
        </authorList>
    </citation>
    <scope>NUCLEOTIDE SEQUENCE [LARGE SCALE GENOMIC DNA]</scope>
    <source>
        <strain evidence="5 6">DSM 104001</strain>
    </source>
</reference>